<keyword evidence="3" id="KW-1185">Reference proteome</keyword>
<proteinExistence type="predicted"/>
<accession>A0ABR4B2P8</accession>
<dbReference type="Proteomes" id="UP001590951">
    <property type="component" value="Unassembled WGS sequence"/>
</dbReference>
<keyword evidence="1" id="KW-0732">Signal</keyword>
<evidence type="ECO:0000256" key="1">
    <source>
        <dbReference type="SAM" id="SignalP"/>
    </source>
</evidence>
<organism evidence="2 3">
    <name type="scientific">Lepraria finkii</name>
    <dbReference type="NCBI Taxonomy" id="1340010"/>
    <lineage>
        <taxon>Eukaryota</taxon>
        <taxon>Fungi</taxon>
        <taxon>Dikarya</taxon>
        <taxon>Ascomycota</taxon>
        <taxon>Pezizomycotina</taxon>
        <taxon>Lecanoromycetes</taxon>
        <taxon>OSLEUM clade</taxon>
        <taxon>Lecanoromycetidae</taxon>
        <taxon>Lecanorales</taxon>
        <taxon>Lecanorineae</taxon>
        <taxon>Stereocaulaceae</taxon>
        <taxon>Lepraria</taxon>
    </lineage>
</organism>
<dbReference type="EMBL" id="JBHFEH010000029">
    <property type="protein sequence ID" value="KAL2052192.1"/>
    <property type="molecule type" value="Genomic_DNA"/>
</dbReference>
<gene>
    <name evidence="2" type="ORF">ABVK25_007634</name>
</gene>
<evidence type="ECO:0000313" key="3">
    <source>
        <dbReference type="Proteomes" id="UP001590951"/>
    </source>
</evidence>
<reference evidence="2 3" key="1">
    <citation type="submission" date="2024-09" db="EMBL/GenBank/DDBJ databases">
        <title>Rethinking Asexuality: The Enigmatic Case of Functional Sexual Genes in Lepraria (Stereocaulaceae).</title>
        <authorList>
            <person name="Doellman M."/>
            <person name="Sun Y."/>
            <person name="Barcenas-Pena A."/>
            <person name="Lumbsch H.T."/>
            <person name="Grewe F."/>
        </authorList>
    </citation>
    <scope>NUCLEOTIDE SEQUENCE [LARGE SCALE GENOMIC DNA]</scope>
    <source>
        <strain evidence="2 3">Grewe 0041</strain>
    </source>
</reference>
<feature type="signal peptide" evidence="1">
    <location>
        <begin position="1"/>
        <end position="19"/>
    </location>
</feature>
<protein>
    <submittedName>
        <fullName evidence="2">Uncharacterized protein</fullName>
    </submittedName>
</protein>
<name>A0ABR4B2P8_9LECA</name>
<evidence type="ECO:0000313" key="2">
    <source>
        <dbReference type="EMBL" id="KAL2052192.1"/>
    </source>
</evidence>
<sequence length="181" mass="20272">MHSLHLSLITSTLTILSNALAPPPPIPSLIQLPRNQTLQAPAENTTHFIISTYPSPPFRYPVDPTLSIIINSYSFISRFPQVSTNNVLRYIKDVQAIMNRAGKPDDYFPDYEKFESSTFQTVGARIEFAAKKPFTINREQASQVLDTLLEVEETFGPAQLGIVDVKSDGELVSRFRLDIFG</sequence>
<comment type="caution">
    <text evidence="2">The sequence shown here is derived from an EMBL/GenBank/DDBJ whole genome shotgun (WGS) entry which is preliminary data.</text>
</comment>
<feature type="chain" id="PRO_5045634663" evidence="1">
    <location>
        <begin position="20"/>
        <end position="181"/>
    </location>
</feature>